<evidence type="ECO:0000313" key="2">
    <source>
        <dbReference type="Proteomes" id="UP000812672"/>
    </source>
</evidence>
<dbReference type="SUPFAM" id="SSF56300">
    <property type="entry name" value="Metallo-dependent phosphatases"/>
    <property type="match status" value="1"/>
</dbReference>
<accession>A0ABS6GPU1</accession>
<evidence type="ECO:0000313" key="1">
    <source>
        <dbReference type="EMBL" id="MBU6081107.1"/>
    </source>
</evidence>
<dbReference type="Gene3D" id="3.60.21.10">
    <property type="match status" value="1"/>
</dbReference>
<name>A0ABS6GPU1_9BACI</name>
<dbReference type="NCBIfam" id="TIGR00282">
    <property type="entry name" value="TIGR00282 family metallophosphoesterase"/>
    <property type="match status" value="1"/>
</dbReference>
<dbReference type="PANTHER" id="PTHR36303">
    <property type="entry name" value="2',3'-CYCLIC-NUCLEOTIDE 2'-PHOSPHODIESTERASE"/>
    <property type="match status" value="1"/>
</dbReference>
<dbReference type="Proteomes" id="UP000812672">
    <property type="component" value="Unassembled WGS sequence"/>
</dbReference>
<proteinExistence type="predicted"/>
<dbReference type="CDD" id="cd07382">
    <property type="entry name" value="MPP_DR1281"/>
    <property type="match status" value="1"/>
</dbReference>
<sequence>MNILFIGDVVGKPGRTALKEHLPNLKKEYKADLTIVNGENAAHGKGLTKPIYHNFLEWGADMITMGNHTFDKKEIFDFIDDADRIVRPANYPTGTPGIGMRFMNIHDKVVAVINIQGRTFLPPLDDPFQVIDTLIEKAKKRTSIIFVDFHAEATSEKQAFGWYLDGRVSCVVGTHTHVQTSDERILPKGTAFITDVGMTGPYDSVIGTEIESVIRRFRTSLPVRFEVPETNRTVLSGVIVSVEESTGIAKRIKRILINDDHIKFS</sequence>
<dbReference type="InterPro" id="IPR005235">
    <property type="entry name" value="YmdB-like"/>
</dbReference>
<dbReference type="PIRSF" id="PIRSF004789">
    <property type="entry name" value="DR1281"/>
    <property type="match status" value="1"/>
</dbReference>
<gene>
    <name evidence="1" type="ORF">KQ486_08740</name>
</gene>
<protein>
    <submittedName>
        <fullName evidence="1">TIGR00282 family metallophosphoesterase</fullName>
    </submittedName>
</protein>
<dbReference type="EMBL" id="JAHLZF010000011">
    <property type="protein sequence ID" value="MBU6081107.1"/>
    <property type="molecule type" value="Genomic_DNA"/>
</dbReference>
<keyword evidence="2" id="KW-1185">Reference proteome</keyword>
<dbReference type="Pfam" id="PF13277">
    <property type="entry name" value="YmdB"/>
    <property type="match status" value="1"/>
</dbReference>
<dbReference type="RefSeq" id="WP_144160147.1">
    <property type="nucleotide sequence ID" value="NZ_CAUPKR010000005.1"/>
</dbReference>
<organism evidence="1 2">
    <name type="scientific">Allobacillus halotolerans</name>
    <dbReference type="NCBI Taxonomy" id="570278"/>
    <lineage>
        <taxon>Bacteria</taxon>
        <taxon>Bacillati</taxon>
        <taxon>Bacillota</taxon>
        <taxon>Bacilli</taxon>
        <taxon>Bacillales</taxon>
        <taxon>Bacillaceae</taxon>
        <taxon>Allobacillus</taxon>
    </lineage>
</organism>
<dbReference type="InterPro" id="IPR029052">
    <property type="entry name" value="Metallo-depent_PP-like"/>
</dbReference>
<dbReference type="PANTHER" id="PTHR36303:SF1">
    <property type="entry name" value="2',3'-CYCLIC-NUCLEOTIDE 2'-PHOSPHODIESTERASE"/>
    <property type="match status" value="1"/>
</dbReference>
<reference evidence="1 2" key="1">
    <citation type="journal article" date="2011" name="Int. J. Syst. Evol. Microbiol.">
        <title>Allobacillus halotolerans gen. nov., sp. nov. isolated from shrimp paste.</title>
        <authorList>
            <person name="Sheu S.Y."/>
            <person name="Arun A.B."/>
            <person name="Jiang S.R."/>
            <person name="Young C.C."/>
            <person name="Chen W.M."/>
        </authorList>
    </citation>
    <scope>NUCLEOTIDE SEQUENCE [LARGE SCALE GENOMIC DNA]</scope>
    <source>
        <strain evidence="1 2">LMG 24826</strain>
    </source>
</reference>
<comment type="caution">
    <text evidence="1">The sequence shown here is derived from an EMBL/GenBank/DDBJ whole genome shotgun (WGS) entry which is preliminary data.</text>
</comment>